<evidence type="ECO:0000256" key="2">
    <source>
        <dbReference type="ARBA" id="ARBA00023027"/>
    </source>
</evidence>
<evidence type="ECO:0000313" key="5">
    <source>
        <dbReference type="Proteomes" id="UP000184699"/>
    </source>
</evidence>
<dbReference type="AlphaFoldDB" id="A0A1N6DX20"/>
<name>A0A1N6DX20_9MICO</name>
<evidence type="ECO:0000259" key="3">
    <source>
        <dbReference type="Pfam" id="PF00171"/>
    </source>
</evidence>
<dbReference type="GO" id="GO:0009898">
    <property type="term" value="C:cytoplasmic side of plasma membrane"/>
    <property type="evidence" value="ECO:0007669"/>
    <property type="project" value="TreeGrafter"/>
</dbReference>
<keyword evidence="2" id="KW-0520">NAD</keyword>
<dbReference type="PANTHER" id="PTHR42862">
    <property type="entry name" value="DELTA-1-PYRROLINE-5-CARBOXYLATE DEHYDROGENASE 1, ISOFORM A-RELATED"/>
    <property type="match status" value="1"/>
</dbReference>
<gene>
    <name evidence="4" type="ORF">SAMN05443544_0839</name>
</gene>
<dbReference type="InterPro" id="IPR015590">
    <property type="entry name" value="Aldehyde_DH_dom"/>
</dbReference>
<dbReference type="Pfam" id="PF00171">
    <property type="entry name" value="Aldedh"/>
    <property type="match status" value="1"/>
</dbReference>
<dbReference type="SUPFAM" id="SSF53720">
    <property type="entry name" value="ALDH-like"/>
    <property type="match status" value="1"/>
</dbReference>
<keyword evidence="5" id="KW-1185">Reference proteome</keyword>
<proteinExistence type="predicted"/>
<dbReference type="InterPro" id="IPR016163">
    <property type="entry name" value="Ald_DH_C"/>
</dbReference>
<reference evidence="5" key="1">
    <citation type="submission" date="2016-11" db="EMBL/GenBank/DDBJ databases">
        <authorList>
            <person name="Varghese N."/>
            <person name="Submissions S."/>
        </authorList>
    </citation>
    <scope>NUCLEOTIDE SEQUENCE [LARGE SCALE GENOMIC DNA]</scope>
    <source>
        <strain evidence="5">DSM 8595</strain>
    </source>
</reference>
<dbReference type="Proteomes" id="UP000184699">
    <property type="component" value="Unassembled WGS sequence"/>
</dbReference>
<dbReference type="RefSeq" id="WP_084183568.1">
    <property type="nucleotide sequence ID" value="NZ_FSRJ01000001.1"/>
</dbReference>
<dbReference type="EMBL" id="FSRJ01000001">
    <property type="protein sequence ID" value="SIN75335.1"/>
    <property type="molecule type" value="Genomic_DNA"/>
</dbReference>
<dbReference type="GO" id="GO:0003842">
    <property type="term" value="F:L-glutamate gamma-semialdehyde dehydrogenase activity"/>
    <property type="evidence" value="ECO:0007669"/>
    <property type="project" value="TreeGrafter"/>
</dbReference>
<dbReference type="InterPro" id="IPR050485">
    <property type="entry name" value="Proline_metab_enzyme"/>
</dbReference>
<protein>
    <submittedName>
        <fullName evidence="4">Phenylacetic acid degradation protein paaN</fullName>
    </submittedName>
</protein>
<evidence type="ECO:0000256" key="1">
    <source>
        <dbReference type="ARBA" id="ARBA00023002"/>
    </source>
</evidence>
<keyword evidence="1" id="KW-0560">Oxidoreductase</keyword>
<dbReference type="Gene3D" id="3.40.605.10">
    <property type="entry name" value="Aldehyde Dehydrogenase, Chain A, domain 1"/>
    <property type="match status" value="1"/>
</dbReference>
<accession>A0A1N6DX20</accession>
<dbReference type="PANTHER" id="PTHR42862:SF1">
    <property type="entry name" value="DELTA-1-PYRROLINE-5-CARBOXYLATE DEHYDROGENASE 2, ISOFORM A-RELATED"/>
    <property type="match status" value="1"/>
</dbReference>
<dbReference type="InterPro" id="IPR016162">
    <property type="entry name" value="Ald_DH_N"/>
</dbReference>
<evidence type="ECO:0000313" key="4">
    <source>
        <dbReference type="EMBL" id="SIN75335.1"/>
    </source>
</evidence>
<organism evidence="4 5">
    <name type="scientific">Agromyces cerinus subsp. cerinus</name>
    <dbReference type="NCBI Taxonomy" id="232089"/>
    <lineage>
        <taxon>Bacteria</taxon>
        <taxon>Bacillati</taxon>
        <taxon>Actinomycetota</taxon>
        <taxon>Actinomycetes</taxon>
        <taxon>Micrococcales</taxon>
        <taxon>Microbacteriaceae</taxon>
        <taxon>Agromyces</taxon>
    </lineage>
</organism>
<dbReference type="GO" id="GO:0010133">
    <property type="term" value="P:L-proline catabolic process to L-glutamate"/>
    <property type="evidence" value="ECO:0007669"/>
    <property type="project" value="TreeGrafter"/>
</dbReference>
<sequence>MMTITTAQASTCSPAELASRHRRLLADAVRAVAARTAFSAFTGREPSGPQGDEATALFSAQLETPLDLPGHIGVPTLQTDEVSPWTRLPLGVSYPRAEAPALIEHARQAQAPWSARTIDERAGICIEMIERMFAANVVLGLAAMHTTGQGRGMSRSGSGTNALDRGLEAVAAAWQVLSRVPTAASWEQTFGAELVALEKTYRIVPMGPALVVACASFPAWNVYPAVFANLMAGNPVIVKPHPSSVLQMALAVEIMRETLTDAGCDPDAVQLAVDSAAEPITSILATHPKVRIVDFTGSARYGAWVEEHARQARVYSETSGLNAVVLDSFTDTDAALRAVAGAISLFSAQMCTAPQNIYVPESGVVTPEGVLSADELEQGLIDAAAAIAESPRRAAAVLGAIQSERTIDEIADLTATLRARAHVLSEPRSWAAPEFPRARTSTPLIARVSLDDEDLFAHECFGPVVFLIRVPDARTALQRAAADAAAHGAITAFLYSTDEPLIDSAEEAFAAAGASLTINVTGAMPINFSAAFSDFHVSGLNPAGTATLTDDSFVTGRFRVVQSRRPLRPSHN</sequence>
<feature type="domain" description="Aldehyde dehydrogenase" evidence="3">
    <location>
        <begin position="96"/>
        <end position="510"/>
    </location>
</feature>
<dbReference type="STRING" id="232089.SAMN05443544_0839"/>
<dbReference type="InterPro" id="IPR016161">
    <property type="entry name" value="Ald_DH/histidinol_DH"/>
</dbReference>
<dbReference type="OrthoDB" id="9770537at2"/>
<dbReference type="Gene3D" id="3.40.309.10">
    <property type="entry name" value="Aldehyde Dehydrogenase, Chain A, domain 2"/>
    <property type="match status" value="1"/>
</dbReference>